<comment type="cofactor">
    <cofactor evidence="1">
        <name>Mg(2+)</name>
        <dbReference type="ChEBI" id="CHEBI:18420"/>
    </cofactor>
</comment>
<dbReference type="Gene3D" id="3.90.79.10">
    <property type="entry name" value="Nucleoside Triphosphate Pyrophosphohydrolase"/>
    <property type="match status" value="1"/>
</dbReference>
<evidence type="ECO:0000256" key="6">
    <source>
        <dbReference type="ARBA" id="ARBA00022763"/>
    </source>
</evidence>
<dbReference type="GO" id="GO:0035539">
    <property type="term" value="F:8-oxo-7,8-dihydrodeoxyguanosine triphosphate pyrophosphatase activity"/>
    <property type="evidence" value="ECO:0007669"/>
    <property type="project" value="UniProtKB-EC"/>
</dbReference>
<keyword evidence="9" id="KW-0234">DNA repair</keyword>
<dbReference type="GO" id="GO:0044715">
    <property type="term" value="F:8-oxo-dGDP phosphatase activity"/>
    <property type="evidence" value="ECO:0007669"/>
    <property type="project" value="TreeGrafter"/>
</dbReference>
<dbReference type="InterPro" id="IPR047127">
    <property type="entry name" value="MutT-like"/>
</dbReference>
<dbReference type="EC" id="3.6.1.55" evidence="11"/>
<evidence type="ECO:0000256" key="1">
    <source>
        <dbReference type="ARBA" id="ARBA00001946"/>
    </source>
</evidence>
<keyword evidence="3" id="KW-0515">Mutator protein</keyword>
<evidence type="ECO:0000256" key="4">
    <source>
        <dbReference type="ARBA" id="ARBA00022705"/>
    </source>
</evidence>
<dbReference type="InterPro" id="IPR020476">
    <property type="entry name" value="Nudix_hydrolase"/>
</dbReference>
<dbReference type="PROSITE" id="PS00893">
    <property type="entry name" value="NUDIX_BOX"/>
    <property type="match status" value="1"/>
</dbReference>
<keyword evidence="15" id="KW-1185">Reference proteome</keyword>
<dbReference type="CDD" id="cd03425">
    <property type="entry name" value="NUDIX_MutT_NudA_like"/>
    <property type="match status" value="1"/>
</dbReference>
<dbReference type="GO" id="GO:0006260">
    <property type="term" value="P:DNA replication"/>
    <property type="evidence" value="ECO:0007669"/>
    <property type="project" value="UniProtKB-KW"/>
</dbReference>
<dbReference type="GO" id="GO:0006281">
    <property type="term" value="P:DNA repair"/>
    <property type="evidence" value="ECO:0007669"/>
    <property type="project" value="UniProtKB-KW"/>
</dbReference>
<feature type="domain" description="Nudix hydrolase" evidence="13">
    <location>
        <begin position="6"/>
        <end position="132"/>
    </location>
</feature>
<dbReference type="GO" id="GO:0008413">
    <property type="term" value="F:8-oxo-7,8-dihydroguanosine triphosphate pyrophosphatase activity"/>
    <property type="evidence" value="ECO:0007669"/>
    <property type="project" value="TreeGrafter"/>
</dbReference>
<evidence type="ECO:0000259" key="13">
    <source>
        <dbReference type="PROSITE" id="PS51462"/>
    </source>
</evidence>
<sequence length="133" mass="15371">MSEIRKHIDVVAGAILREGKVYGACRSYGDYAGTWEFTGGKVEPGETDEAALIREIREELGIEVTVEELLGTLDHDYPEFHMNMRLYICRHVSGEPELRVHSEGRWLGLQDLYTVRWFEADAELIRRLEAYLR</sequence>
<dbReference type="EMBL" id="AECV01000003">
    <property type="protein sequence ID" value="EFW30337.1"/>
    <property type="molecule type" value="Genomic_DNA"/>
</dbReference>
<evidence type="ECO:0000256" key="9">
    <source>
        <dbReference type="ARBA" id="ARBA00023204"/>
    </source>
</evidence>
<dbReference type="STRING" id="749551.HMPREF9555_00422"/>
<evidence type="ECO:0000256" key="10">
    <source>
        <dbReference type="ARBA" id="ARBA00035861"/>
    </source>
</evidence>
<comment type="caution">
    <text evidence="14">The sequence shown here is derived from an EMBL/GenBank/DDBJ whole genome shotgun (WGS) entry which is preliminary data.</text>
</comment>
<organism evidence="14 15">
    <name type="scientific">Selenomonas artemidis F0399</name>
    <dbReference type="NCBI Taxonomy" id="749551"/>
    <lineage>
        <taxon>Bacteria</taxon>
        <taxon>Bacillati</taxon>
        <taxon>Bacillota</taxon>
        <taxon>Negativicutes</taxon>
        <taxon>Selenomonadales</taxon>
        <taxon>Selenomonadaceae</taxon>
        <taxon>Selenomonas</taxon>
    </lineage>
</organism>
<dbReference type="GO" id="GO:0044716">
    <property type="term" value="F:8-oxo-GDP phosphatase activity"/>
    <property type="evidence" value="ECO:0007669"/>
    <property type="project" value="TreeGrafter"/>
</dbReference>
<dbReference type="PROSITE" id="PS51462">
    <property type="entry name" value="NUDIX"/>
    <property type="match status" value="1"/>
</dbReference>
<proteinExistence type="inferred from homology"/>
<gene>
    <name evidence="14" type="ORF">HMPREF9555_00422</name>
</gene>
<dbReference type="InterPro" id="IPR020084">
    <property type="entry name" value="NUDIX_hydrolase_CS"/>
</dbReference>
<dbReference type="InterPro" id="IPR015797">
    <property type="entry name" value="NUDIX_hydrolase-like_dom_sf"/>
</dbReference>
<dbReference type="HOGENOM" id="CLU_037162_19_3_9"/>
<evidence type="ECO:0000256" key="11">
    <source>
        <dbReference type="ARBA" id="ARBA00038905"/>
    </source>
</evidence>
<evidence type="ECO:0000256" key="5">
    <source>
        <dbReference type="ARBA" id="ARBA00022723"/>
    </source>
</evidence>
<dbReference type="AlphaFoldDB" id="E7N0C5"/>
<dbReference type="Pfam" id="PF00293">
    <property type="entry name" value="NUDIX"/>
    <property type="match status" value="1"/>
</dbReference>
<evidence type="ECO:0000256" key="2">
    <source>
        <dbReference type="ARBA" id="ARBA00005582"/>
    </source>
</evidence>
<keyword evidence="7 12" id="KW-0378">Hydrolase</keyword>
<keyword evidence="5" id="KW-0479">Metal-binding</keyword>
<evidence type="ECO:0000256" key="3">
    <source>
        <dbReference type="ARBA" id="ARBA00022457"/>
    </source>
</evidence>
<keyword evidence="8" id="KW-0460">Magnesium</keyword>
<name>E7N0C5_9FIRM</name>
<dbReference type="SUPFAM" id="SSF55811">
    <property type="entry name" value="Nudix"/>
    <property type="match status" value="1"/>
</dbReference>
<dbReference type="RefSeq" id="WP_009349116.1">
    <property type="nucleotide sequence ID" value="NZ_GL638129.1"/>
</dbReference>
<dbReference type="GO" id="GO:0046872">
    <property type="term" value="F:metal ion binding"/>
    <property type="evidence" value="ECO:0007669"/>
    <property type="project" value="UniProtKB-KW"/>
</dbReference>
<evidence type="ECO:0000256" key="7">
    <source>
        <dbReference type="ARBA" id="ARBA00022801"/>
    </source>
</evidence>
<keyword evidence="4" id="KW-0235">DNA replication</keyword>
<evidence type="ECO:0000313" key="15">
    <source>
        <dbReference type="Proteomes" id="UP000004633"/>
    </source>
</evidence>
<dbReference type="PRINTS" id="PR00502">
    <property type="entry name" value="NUDIXFAMILY"/>
</dbReference>
<dbReference type="InterPro" id="IPR000086">
    <property type="entry name" value="NUDIX_hydrolase_dom"/>
</dbReference>
<reference evidence="14 15" key="1">
    <citation type="submission" date="2010-08" db="EMBL/GenBank/DDBJ databases">
        <authorList>
            <person name="Weinstock G."/>
            <person name="Sodergren E."/>
            <person name="Clifton S."/>
            <person name="Fulton L."/>
            <person name="Fulton B."/>
            <person name="Courtney L."/>
            <person name="Fronick C."/>
            <person name="Harrison M."/>
            <person name="Strong C."/>
            <person name="Farmer C."/>
            <person name="Delahaunty K."/>
            <person name="Markovic C."/>
            <person name="Hall O."/>
            <person name="Minx P."/>
            <person name="Tomlinson C."/>
            <person name="Mitreva M."/>
            <person name="Hou S."/>
            <person name="Chen J."/>
            <person name="Wollam A."/>
            <person name="Pepin K.H."/>
            <person name="Johnson M."/>
            <person name="Bhonagiri V."/>
            <person name="Zhang X."/>
            <person name="Suruliraj S."/>
            <person name="Warren W."/>
            <person name="Chinwalla A."/>
            <person name="Mardis E.R."/>
            <person name="Wilson R.K."/>
        </authorList>
    </citation>
    <scope>NUCLEOTIDE SEQUENCE [LARGE SCALE GENOMIC DNA]</scope>
    <source>
        <strain evidence="14 15">F0399</strain>
    </source>
</reference>
<dbReference type="PANTHER" id="PTHR47707:SF1">
    <property type="entry name" value="NUDIX HYDROLASE FAMILY PROTEIN"/>
    <property type="match status" value="1"/>
</dbReference>
<evidence type="ECO:0000256" key="8">
    <source>
        <dbReference type="ARBA" id="ARBA00022842"/>
    </source>
</evidence>
<evidence type="ECO:0000313" key="14">
    <source>
        <dbReference type="EMBL" id="EFW30337.1"/>
    </source>
</evidence>
<comment type="similarity">
    <text evidence="2 12">Belongs to the Nudix hydrolase family.</text>
</comment>
<dbReference type="Proteomes" id="UP000004633">
    <property type="component" value="Unassembled WGS sequence"/>
</dbReference>
<dbReference type="PANTHER" id="PTHR47707">
    <property type="entry name" value="8-OXO-DGTP DIPHOSPHATASE"/>
    <property type="match status" value="1"/>
</dbReference>
<keyword evidence="6" id="KW-0227">DNA damage</keyword>
<evidence type="ECO:0000256" key="12">
    <source>
        <dbReference type="RuleBase" id="RU003476"/>
    </source>
</evidence>
<comment type="catalytic activity">
    <reaction evidence="10">
        <text>8-oxo-dGTP + H2O = 8-oxo-dGMP + diphosphate + H(+)</text>
        <dbReference type="Rhea" id="RHEA:31575"/>
        <dbReference type="ChEBI" id="CHEBI:15377"/>
        <dbReference type="ChEBI" id="CHEBI:15378"/>
        <dbReference type="ChEBI" id="CHEBI:33019"/>
        <dbReference type="ChEBI" id="CHEBI:63224"/>
        <dbReference type="ChEBI" id="CHEBI:77896"/>
        <dbReference type="EC" id="3.6.1.55"/>
    </reaction>
</comment>
<protein>
    <recommendedName>
        <fullName evidence="11">8-oxo-dGTP diphosphatase</fullName>
        <ecNumber evidence="11">3.6.1.55</ecNumber>
    </recommendedName>
</protein>
<accession>E7N0C5</accession>